<proteinExistence type="predicted"/>
<dbReference type="KEGG" id="sfol:H3H32_30940"/>
<dbReference type="AlphaFoldDB" id="A0A7G5GTU9"/>
<reference evidence="1 2" key="1">
    <citation type="submission" date="2020-07" db="EMBL/GenBank/DDBJ databases">
        <title>Spirosoma foliorum sp. nov., isolated from the leaves on the Nejang mountain Korea, Republic of.</title>
        <authorList>
            <person name="Ho H."/>
            <person name="Lee Y.-J."/>
            <person name="Nurcahyanto D.-A."/>
            <person name="Kim S.-G."/>
        </authorList>
    </citation>
    <scope>NUCLEOTIDE SEQUENCE [LARGE SCALE GENOMIC DNA]</scope>
    <source>
        <strain evidence="1 2">PL0136</strain>
    </source>
</reference>
<organism evidence="1 2">
    <name type="scientific">Spirosoma foliorum</name>
    <dbReference type="NCBI Taxonomy" id="2710596"/>
    <lineage>
        <taxon>Bacteria</taxon>
        <taxon>Pseudomonadati</taxon>
        <taxon>Bacteroidota</taxon>
        <taxon>Cytophagia</taxon>
        <taxon>Cytophagales</taxon>
        <taxon>Cytophagaceae</taxon>
        <taxon>Spirosoma</taxon>
    </lineage>
</organism>
<name>A0A7G5GTU9_9BACT</name>
<dbReference type="EMBL" id="CP059732">
    <property type="protein sequence ID" value="QMW02291.1"/>
    <property type="molecule type" value="Genomic_DNA"/>
</dbReference>
<dbReference type="RefSeq" id="WP_182459600.1">
    <property type="nucleotide sequence ID" value="NZ_CP059732.1"/>
</dbReference>
<accession>A0A7G5GTU9</accession>
<evidence type="ECO:0000313" key="1">
    <source>
        <dbReference type="EMBL" id="QMW02291.1"/>
    </source>
</evidence>
<evidence type="ECO:0000313" key="2">
    <source>
        <dbReference type="Proteomes" id="UP000515369"/>
    </source>
</evidence>
<sequence length="139" mass="15434">MLPLITTKIKDDTLHWLCAHVRPGRMVEFNSQSLQETVGVDRETMNVVLEDFEEMGLISDLNPTRAGAFLVLKVSAHNLFQQGGFAVMDALNEANIQKVLLELENLQKQLKPDQVDAYNKVASLLSSIATIYTAFAAKS</sequence>
<gene>
    <name evidence="1" type="ORF">H3H32_30940</name>
</gene>
<dbReference type="Proteomes" id="UP000515369">
    <property type="component" value="Chromosome"/>
</dbReference>
<keyword evidence="2" id="KW-1185">Reference proteome</keyword>
<protein>
    <submittedName>
        <fullName evidence="1">Uncharacterized protein</fullName>
    </submittedName>
</protein>